<dbReference type="InterPro" id="IPR000160">
    <property type="entry name" value="GGDEF_dom"/>
</dbReference>
<dbReference type="PROSITE" id="PS50113">
    <property type="entry name" value="PAC"/>
    <property type="match status" value="2"/>
</dbReference>
<dbReference type="GO" id="GO:0003824">
    <property type="term" value="F:catalytic activity"/>
    <property type="evidence" value="ECO:0007669"/>
    <property type="project" value="UniProtKB-ARBA"/>
</dbReference>
<dbReference type="Gene3D" id="3.30.70.270">
    <property type="match status" value="1"/>
</dbReference>
<dbReference type="InterPro" id="IPR052155">
    <property type="entry name" value="Biofilm_reg_signaling"/>
</dbReference>
<dbReference type="SMART" id="SM00091">
    <property type="entry name" value="PAS"/>
    <property type="match status" value="4"/>
</dbReference>
<dbReference type="SUPFAM" id="SSF55785">
    <property type="entry name" value="PYP-like sensor domain (PAS domain)"/>
    <property type="match status" value="4"/>
</dbReference>
<evidence type="ECO:0000259" key="4">
    <source>
        <dbReference type="PROSITE" id="PS50887"/>
    </source>
</evidence>
<dbReference type="EMBL" id="JAUORK010000027">
    <property type="protein sequence ID" value="MDO6673564.1"/>
    <property type="molecule type" value="Genomic_DNA"/>
</dbReference>
<sequence>MPESFADSRLLQHHYAVVADVLFTLSADGQRLIAMNAAAERLLGYTVRDFLKQPELWLSLVITADRQRLSDFRASLGRVERTTYRMRDRSGQLLLLEECLWSSGVGHPLCGRVTDITQRDKANEQEQQLARAYRLMMVRSRDPMAILLLKDESLVISHANPAWHLYHDAACAHSRLSLEHLYLPHVLRSLERAEPWQCDISLSLPRGESRLSVQMVSLGRSLADEGRQVAVMARDITQVHQRLEHVIDQQQRLARRVDETPGAHYATAGEWPPEELEYLSAGSEALTGLSHDLLMASPGLWQARLAPDELTICQQRFGEAVRERHSRLSLCYAFVHVDGRKRYLQDDMQLSYSPAGEVTAVLGKLSDVTQREAHRRQLDNLVQQMRGVVFQCRLSQEGELRYTYLSPVASQVLGLDPQAVIDDPMLLLARIAGREREQLLMSLQTSAQQQSPWEAEIRYQHPDGQERRLACVGLPQVIDSPEGGVIWNGYCDDATVRYRIEDELRQSEERYRFILNSVSDLVSIEDSHGICQYISPSVEKLCGYRPQEIIGQEIKQLIHPDDMLRIAQEVHRAACLGEVFRIDFRIQHKAGHTLWFESISTPSMDPVTGRYQRVLSVSRNIHERKLVEQRREHEAMTDAMTGAMTRASFLDTLDTLLSSSSREQMALILFDIDHFKRVNDTHGHAAGDQVLISLGEACRAQLRCDDCFARLGGEEFAVLLTDAGTATGVGMAERLRQQIAALEVRFKSLTLRCTISMGVATPLLGETRDGYLHRADMALYSAKRSGRDRVVLASQSLSEDN</sequence>
<dbReference type="PANTHER" id="PTHR44757">
    <property type="entry name" value="DIGUANYLATE CYCLASE DGCP"/>
    <property type="match status" value="1"/>
</dbReference>
<reference evidence="5" key="1">
    <citation type="submission" date="2023-07" db="EMBL/GenBank/DDBJ databases">
        <title>Genome content predicts the carbon catabolic preferences of heterotrophic bacteria.</title>
        <authorList>
            <person name="Gralka M."/>
        </authorList>
    </citation>
    <scope>NUCLEOTIDE SEQUENCE</scope>
    <source>
        <strain evidence="5">C2R13</strain>
    </source>
</reference>
<name>A0AAP4U0B2_9GAMM</name>
<protein>
    <submittedName>
        <fullName evidence="5">PAS domain-containing protein</fullName>
    </submittedName>
</protein>
<dbReference type="InterPro" id="IPR000014">
    <property type="entry name" value="PAS"/>
</dbReference>
<dbReference type="InterPro" id="IPR035965">
    <property type="entry name" value="PAS-like_dom_sf"/>
</dbReference>
<dbReference type="Pfam" id="PF08447">
    <property type="entry name" value="PAS_3"/>
    <property type="match status" value="3"/>
</dbReference>
<dbReference type="SUPFAM" id="SSF55073">
    <property type="entry name" value="Nucleotide cyclase"/>
    <property type="match status" value="1"/>
</dbReference>
<evidence type="ECO:0000256" key="1">
    <source>
        <dbReference type="ARBA" id="ARBA00001946"/>
    </source>
</evidence>
<feature type="domain" description="PAS" evidence="2">
    <location>
        <begin position="507"/>
        <end position="577"/>
    </location>
</feature>
<accession>A0AAP4U0B2</accession>
<dbReference type="Gene3D" id="3.30.450.20">
    <property type="entry name" value="PAS domain"/>
    <property type="match status" value="4"/>
</dbReference>
<dbReference type="SMART" id="SM00267">
    <property type="entry name" value="GGDEF"/>
    <property type="match status" value="1"/>
</dbReference>
<feature type="domain" description="PAC" evidence="3">
    <location>
        <begin position="328"/>
        <end position="380"/>
    </location>
</feature>
<feature type="domain" description="PAC" evidence="3">
    <location>
        <begin position="580"/>
        <end position="633"/>
    </location>
</feature>
<dbReference type="FunFam" id="3.30.70.270:FF:000001">
    <property type="entry name" value="Diguanylate cyclase domain protein"/>
    <property type="match status" value="1"/>
</dbReference>
<evidence type="ECO:0000313" key="5">
    <source>
        <dbReference type="EMBL" id="MDO6673564.1"/>
    </source>
</evidence>
<dbReference type="PROSITE" id="PS50887">
    <property type="entry name" value="GGDEF"/>
    <property type="match status" value="1"/>
</dbReference>
<dbReference type="InterPro" id="IPR013655">
    <property type="entry name" value="PAS_fold_3"/>
</dbReference>
<dbReference type="AlphaFoldDB" id="A0AAP4U0B2"/>
<feature type="domain" description="GGDEF" evidence="4">
    <location>
        <begin position="663"/>
        <end position="795"/>
    </location>
</feature>
<comment type="cofactor">
    <cofactor evidence="1">
        <name>Mg(2+)</name>
        <dbReference type="ChEBI" id="CHEBI:18420"/>
    </cofactor>
</comment>
<evidence type="ECO:0000259" key="3">
    <source>
        <dbReference type="PROSITE" id="PS50113"/>
    </source>
</evidence>
<evidence type="ECO:0000259" key="2">
    <source>
        <dbReference type="PROSITE" id="PS50112"/>
    </source>
</evidence>
<dbReference type="Proteomes" id="UP001170481">
    <property type="component" value="Unassembled WGS sequence"/>
</dbReference>
<dbReference type="InterPro" id="IPR029787">
    <property type="entry name" value="Nucleotide_cyclase"/>
</dbReference>
<dbReference type="RefSeq" id="WP_303595250.1">
    <property type="nucleotide sequence ID" value="NZ_JAUORK010000027.1"/>
</dbReference>
<dbReference type="PROSITE" id="PS50112">
    <property type="entry name" value="PAS"/>
    <property type="match status" value="2"/>
</dbReference>
<dbReference type="CDD" id="cd01949">
    <property type="entry name" value="GGDEF"/>
    <property type="match status" value="1"/>
</dbReference>
<gene>
    <name evidence="5" type="ORF">Q4535_15770</name>
</gene>
<dbReference type="InterPro" id="IPR001610">
    <property type="entry name" value="PAC"/>
</dbReference>
<comment type="caution">
    <text evidence="5">The sequence shown here is derived from an EMBL/GenBank/DDBJ whole genome shotgun (WGS) entry which is preliminary data.</text>
</comment>
<feature type="domain" description="PAS" evidence="2">
    <location>
        <begin position="7"/>
        <end position="51"/>
    </location>
</feature>
<dbReference type="SMART" id="SM00086">
    <property type="entry name" value="PAC"/>
    <property type="match status" value="2"/>
</dbReference>
<dbReference type="NCBIfam" id="TIGR00229">
    <property type="entry name" value="sensory_box"/>
    <property type="match status" value="1"/>
</dbReference>
<dbReference type="CDD" id="cd00130">
    <property type="entry name" value="PAS"/>
    <property type="match status" value="3"/>
</dbReference>
<proteinExistence type="predicted"/>
<dbReference type="PANTHER" id="PTHR44757:SF2">
    <property type="entry name" value="BIOFILM ARCHITECTURE MAINTENANCE PROTEIN MBAA"/>
    <property type="match status" value="1"/>
</dbReference>
<dbReference type="NCBIfam" id="TIGR00254">
    <property type="entry name" value="GGDEF"/>
    <property type="match status" value="1"/>
</dbReference>
<dbReference type="InterPro" id="IPR043128">
    <property type="entry name" value="Rev_trsase/Diguanyl_cyclase"/>
</dbReference>
<organism evidence="5 6">
    <name type="scientific">Cobetia amphilecti</name>
    <dbReference type="NCBI Taxonomy" id="1055104"/>
    <lineage>
        <taxon>Bacteria</taxon>
        <taxon>Pseudomonadati</taxon>
        <taxon>Pseudomonadota</taxon>
        <taxon>Gammaproteobacteria</taxon>
        <taxon>Oceanospirillales</taxon>
        <taxon>Halomonadaceae</taxon>
        <taxon>Cobetia</taxon>
    </lineage>
</organism>
<dbReference type="InterPro" id="IPR000700">
    <property type="entry name" value="PAS-assoc_C"/>
</dbReference>
<dbReference type="Pfam" id="PF00990">
    <property type="entry name" value="GGDEF"/>
    <property type="match status" value="1"/>
</dbReference>
<evidence type="ECO:0000313" key="6">
    <source>
        <dbReference type="Proteomes" id="UP001170481"/>
    </source>
</evidence>